<sequence length="235" mass="24955">MLGLHIERLSVSFPGLPAPVLEIPELDIAPGARVAVTGPSGSGKSTLVHIVTGLERSKQGVVRWRDTDIGRLSEGARDGWRAENVGLVMQDFHLFPGLSALENVLLPVRLRMRGVGAHLGRARELLARVGLRRPDQAITTMSRGEMQRVAVARALLRRPGVIVADEPTASLDAESGAVVAELLLELAREEGATLLVVSHDPRLVERMDRAIRLVAGRIAAEPAGDLAAAAGGLAP</sequence>
<dbReference type="Proteomes" id="UP001144805">
    <property type="component" value="Unassembled WGS sequence"/>
</dbReference>
<dbReference type="Pfam" id="PF00005">
    <property type="entry name" value="ABC_tran"/>
    <property type="match status" value="1"/>
</dbReference>
<dbReference type="EMBL" id="JAPKNK010000006">
    <property type="protein sequence ID" value="MCX5570514.1"/>
    <property type="molecule type" value="Genomic_DNA"/>
</dbReference>
<gene>
    <name evidence="4" type="ORF">OSH07_14995</name>
</gene>
<keyword evidence="5" id="KW-1185">Reference proteome</keyword>
<dbReference type="GO" id="GO:0005886">
    <property type="term" value="C:plasma membrane"/>
    <property type="evidence" value="ECO:0007669"/>
    <property type="project" value="TreeGrafter"/>
</dbReference>
<dbReference type="PROSITE" id="PS50893">
    <property type="entry name" value="ABC_TRANSPORTER_2"/>
    <property type="match status" value="1"/>
</dbReference>
<dbReference type="GO" id="GO:0005524">
    <property type="term" value="F:ATP binding"/>
    <property type="evidence" value="ECO:0007669"/>
    <property type="project" value="UniProtKB-KW"/>
</dbReference>
<feature type="domain" description="ABC transporter" evidence="3">
    <location>
        <begin position="4"/>
        <end position="234"/>
    </location>
</feature>
<evidence type="ECO:0000313" key="5">
    <source>
        <dbReference type="Proteomes" id="UP001144805"/>
    </source>
</evidence>
<dbReference type="PANTHER" id="PTHR24220:SF659">
    <property type="entry name" value="TRANSPORTER, PUTATIVE-RELATED"/>
    <property type="match status" value="1"/>
</dbReference>
<dbReference type="SMART" id="SM00382">
    <property type="entry name" value="AAA"/>
    <property type="match status" value="1"/>
</dbReference>
<keyword evidence="1" id="KW-0547">Nucleotide-binding</keyword>
<dbReference type="InterPro" id="IPR027417">
    <property type="entry name" value="P-loop_NTPase"/>
</dbReference>
<evidence type="ECO:0000256" key="2">
    <source>
        <dbReference type="ARBA" id="ARBA00022840"/>
    </source>
</evidence>
<dbReference type="PANTHER" id="PTHR24220">
    <property type="entry name" value="IMPORT ATP-BINDING PROTEIN"/>
    <property type="match status" value="1"/>
</dbReference>
<proteinExistence type="predicted"/>
<comment type="caution">
    <text evidence="4">The sequence shown here is derived from an EMBL/GenBank/DDBJ whole genome shotgun (WGS) entry which is preliminary data.</text>
</comment>
<dbReference type="GO" id="GO:0022857">
    <property type="term" value="F:transmembrane transporter activity"/>
    <property type="evidence" value="ECO:0007669"/>
    <property type="project" value="TreeGrafter"/>
</dbReference>
<dbReference type="InterPro" id="IPR003439">
    <property type="entry name" value="ABC_transporter-like_ATP-bd"/>
</dbReference>
<evidence type="ECO:0000313" key="4">
    <source>
        <dbReference type="EMBL" id="MCX5570514.1"/>
    </source>
</evidence>
<dbReference type="InterPro" id="IPR015854">
    <property type="entry name" value="ABC_transpr_LolD-like"/>
</dbReference>
<dbReference type="AlphaFoldDB" id="A0A9X3ILC1"/>
<organism evidence="4 5">
    <name type="scientific">Kaistia nematophila</name>
    <dbReference type="NCBI Taxonomy" id="2994654"/>
    <lineage>
        <taxon>Bacteria</taxon>
        <taxon>Pseudomonadati</taxon>
        <taxon>Pseudomonadota</taxon>
        <taxon>Alphaproteobacteria</taxon>
        <taxon>Hyphomicrobiales</taxon>
        <taxon>Kaistiaceae</taxon>
        <taxon>Kaistia</taxon>
    </lineage>
</organism>
<evidence type="ECO:0000256" key="1">
    <source>
        <dbReference type="ARBA" id="ARBA00022741"/>
    </source>
</evidence>
<protein>
    <submittedName>
        <fullName evidence="4">ATP-binding cassette domain-containing protein</fullName>
    </submittedName>
</protein>
<keyword evidence="2 4" id="KW-0067">ATP-binding</keyword>
<reference evidence="4" key="1">
    <citation type="submission" date="2022-11" db="EMBL/GenBank/DDBJ databases">
        <title>Biodiversity and phylogenetic relationships of bacteria.</title>
        <authorList>
            <person name="Machado R.A.R."/>
            <person name="Bhat A."/>
            <person name="Loulou A."/>
            <person name="Kallel S."/>
        </authorList>
    </citation>
    <scope>NUCLEOTIDE SEQUENCE</scope>
    <source>
        <strain evidence="4">K-TC2</strain>
    </source>
</reference>
<dbReference type="Gene3D" id="3.40.50.300">
    <property type="entry name" value="P-loop containing nucleotide triphosphate hydrolases"/>
    <property type="match status" value="1"/>
</dbReference>
<accession>A0A9X3ILC1</accession>
<dbReference type="InterPro" id="IPR003593">
    <property type="entry name" value="AAA+_ATPase"/>
</dbReference>
<evidence type="ECO:0000259" key="3">
    <source>
        <dbReference type="PROSITE" id="PS50893"/>
    </source>
</evidence>
<dbReference type="RefSeq" id="WP_266339480.1">
    <property type="nucleotide sequence ID" value="NZ_JAPKNK010000006.1"/>
</dbReference>
<name>A0A9X3ILC1_9HYPH</name>
<dbReference type="GO" id="GO:0016887">
    <property type="term" value="F:ATP hydrolysis activity"/>
    <property type="evidence" value="ECO:0007669"/>
    <property type="project" value="InterPro"/>
</dbReference>
<dbReference type="SUPFAM" id="SSF52540">
    <property type="entry name" value="P-loop containing nucleoside triphosphate hydrolases"/>
    <property type="match status" value="1"/>
</dbReference>